<feature type="transmembrane region" description="Helical" evidence="1">
    <location>
        <begin position="240"/>
        <end position="263"/>
    </location>
</feature>
<dbReference type="Proteomes" id="UP000473278">
    <property type="component" value="Unassembled WGS sequence"/>
</dbReference>
<evidence type="ECO:0000259" key="2">
    <source>
        <dbReference type="Pfam" id="PF02517"/>
    </source>
</evidence>
<evidence type="ECO:0000313" key="4">
    <source>
        <dbReference type="Proteomes" id="UP000473278"/>
    </source>
</evidence>
<dbReference type="InterPro" id="IPR003675">
    <property type="entry name" value="Rce1/LyrA-like_dom"/>
</dbReference>
<comment type="caution">
    <text evidence="3">The sequence shown here is derived from an EMBL/GenBank/DDBJ whole genome shotgun (WGS) entry which is preliminary data.</text>
</comment>
<accession>A0A6M1SQH3</accession>
<dbReference type="PANTHER" id="PTHR39430">
    <property type="entry name" value="MEMBRANE-ASSOCIATED PROTEASE-RELATED"/>
    <property type="match status" value="1"/>
</dbReference>
<dbReference type="Pfam" id="PF02517">
    <property type="entry name" value="Rce1-like"/>
    <property type="match status" value="1"/>
</dbReference>
<feature type="transmembrane region" description="Helical" evidence="1">
    <location>
        <begin position="146"/>
        <end position="163"/>
    </location>
</feature>
<proteinExistence type="predicted"/>
<name>A0A6M1SQH3_9BACT</name>
<feature type="transmembrane region" description="Helical" evidence="1">
    <location>
        <begin position="16"/>
        <end position="40"/>
    </location>
</feature>
<feature type="transmembrane region" description="Helical" evidence="1">
    <location>
        <begin position="207"/>
        <end position="228"/>
    </location>
</feature>
<dbReference type="GO" id="GO:0006508">
    <property type="term" value="P:proteolysis"/>
    <property type="evidence" value="ECO:0007669"/>
    <property type="project" value="UniProtKB-KW"/>
</dbReference>
<keyword evidence="3" id="KW-0482">Metalloprotease</keyword>
<feature type="domain" description="CAAX prenyl protease 2/Lysostaphin resistance protein A-like" evidence="2">
    <location>
        <begin position="150"/>
        <end position="245"/>
    </location>
</feature>
<keyword evidence="1" id="KW-0812">Transmembrane</keyword>
<feature type="transmembrane region" description="Helical" evidence="1">
    <location>
        <begin position="112"/>
        <end position="134"/>
    </location>
</feature>
<gene>
    <name evidence="3" type="ORF">G3570_11990</name>
</gene>
<dbReference type="GO" id="GO:0008237">
    <property type="term" value="F:metallopeptidase activity"/>
    <property type="evidence" value="ECO:0007669"/>
    <property type="project" value="UniProtKB-KW"/>
</dbReference>
<reference evidence="3 4" key="1">
    <citation type="submission" date="2020-02" db="EMBL/GenBank/DDBJ databases">
        <title>Balneolaceae bacterium YR4-1, complete genome.</title>
        <authorList>
            <person name="Li Y."/>
            <person name="Wu S."/>
        </authorList>
    </citation>
    <scope>NUCLEOTIDE SEQUENCE [LARGE SCALE GENOMIC DNA]</scope>
    <source>
        <strain evidence="3 4">YR4-1</strain>
    </source>
</reference>
<keyword evidence="1" id="KW-0472">Membrane</keyword>
<feature type="transmembrane region" description="Helical" evidence="1">
    <location>
        <begin position="71"/>
        <end position="91"/>
    </location>
</feature>
<dbReference type="AlphaFoldDB" id="A0A6M1SQH3"/>
<keyword evidence="3" id="KW-0645">Protease</keyword>
<dbReference type="PANTHER" id="PTHR39430:SF1">
    <property type="entry name" value="PROTEASE"/>
    <property type="match status" value="1"/>
</dbReference>
<evidence type="ECO:0000256" key="1">
    <source>
        <dbReference type="SAM" id="Phobius"/>
    </source>
</evidence>
<keyword evidence="3" id="KW-0378">Hydrolase</keyword>
<keyword evidence="4" id="KW-1185">Reference proteome</keyword>
<dbReference type="GO" id="GO:0080120">
    <property type="term" value="P:CAAX-box protein maturation"/>
    <property type="evidence" value="ECO:0007669"/>
    <property type="project" value="UniProtKB-ARBA"/>
</dbReference>
<evidence type="ECO:0000313" key="3">
    <source>
        <dbReference type="EMBL" id="NGP77359.1"/>
    </source>
</evidence>
<protein>
    <submittedName>
        <fullName evidence="3">CPBP family intramembrane metalloprotease</fullName>
    </submittedName>
</protein>
<organism evidence="3 4">
    <name type="scientific">Halalkalibaculum roseum</name>
    <dbReference type="NCBI Taxonomy" id="2709311"/>
    <lineage>
        <taxon>Bacteria</taxon>
        <taxon>Pseudomonadati</taxon>
        <taxon>Balneolota</taxon>
        <taxon>Balneolia</taxon>
        <taxon>Balneolales</taxon>
        <taxon>Balneolaceae</taxon>
        <taxon>Halalkalibaculum</taxon>
    </lineage>
</organism>
<keyword evidence="1" id="KW-1133">Transmembrane helix</keyword>
<dbReference type="GO" id="GO:0004175">
    <property type="term" value="F:endopeptidase activity"/>
    <property type="evidence" value="ECO:0007669"/>
    <property type="project" value="UniProtKB-ARBA"/>
</dbReference>
<sequence length="299" mass="34202">MFIAQAKEGDNRWWKYLFAVLTIVASFLLGQVPLLLFSYYKKIKLGLSDDQFFDYLNSLNYTALGISENTFFLLIMATFVFTFCSVIYLVPKIHKRTFLSFITSRKKFDYNRFLAGLFTWLIIAICITFLVLDADQYMFTFELNKFIPLAIIALILVPMQSATEEIVYRGFIMQSIYRLLERKWVTLIIVTLLFALSHAFNPEFENGFVTIIPAYLIFSFTITYITVIDEGLEIPIGIHAGNNLFVALILSASGASVTTPSIFTTSIGNLIDILPILLGSLSLISFILFKFKYKWKLAL</sequence>
<dbReference type="RefSeq" id="WP_165142701.1">
    <property type="nucleotide sequence ID" value="NZ_JAALLT010000004.1"/>
</dbReference>
<feature type="transmembrane region" description="Helical" evidence="1">
    <location>
        <begin position="184"/>
        <end position="201"/>
    </location>
</feature>
<feature type="transmembrane region" description="Helical" evidence="1">
    <location>
        <begin position="269"/>
        <end position="289"/>
    </location>
</feature>
<dbReference type="EMBL" id="JAALLT010000004">
    <property type="protein sequence ID" value="NGP77359.1"/>
    <property type="molecule type" value="Genomic_DNA"/>
</dbReference>